<gene>
    <name evidence="1" type="ORF">C7B46_16665</name>
</gene>
<reference evidence="1 2" key="1">
    <citation type="journal article" date="2014" name="BMC Genomics">
        <title>Comparison of environmental and isolate Sulfobacillus genomes reveals diverse carbon, sulfur, nitrogen, and hydrogen metabolisms.</title>
        <authorList>
            <person name="Justice N.B."/>
            <person name="Norman A."/>
            <person name="Brown C.T."/>
            <person name="Singh A."/>
            <person name="Thomas B.C."/>
            <person name="Banfield J.F."/>
        </authorList>
    </citation>
    <scope>NUCLEOTIDE SEQUENCE [LARGE SCALE GENOMIC DNA]</scope>
    <source>
        <strain evidence="1">AMDSBA4</strain>
    </source>
</reference>
<dbReference type="AlphaFoldDB" id="A0A2T2XAR5"/>
<comment type="caution">
    <text evidence="1">The sequence shown here is derived from an EMBL/GenBank/DDBJ whole genome shotgun (WGS) entry which is preliminary data.</text>
</comment>
<protein>
    <submittedName>
        <fullName evidence="1">Uncharacterized protein</fullName>
    </submittedName>
</protein>
<evidence type="ECO:0000313" key="1">
    <source>
        <dbReference type="EMBL" id="PSR31601.1"/>
    </source>
</evidence>
<name>A0A2T2XAR5_9FIRM</name>
<proteinExistence type="predicted"/>
<organism evidence="1 2">
    <name type="scientific">Sulfobacillus benefaciens</name>
    <dbReference type="NCBI Taxonomy" id="453960"/>
    <lineage>
        <taxon>Bacteria</taxon>
        <taxon>Bacillati</taxon>
        <taxon>Bacillota</taxon>
        <taxon>Clostridia</taxon>
        <taxon>Eubacteriales</taxon>
        <taxon>Clostridiales Family XVII. Incertae Sedis</taxon>
        <taxon>Sulfobacillus</taxon>
    </lineage>
</organism>
<dbReference type="Proteomes" id="UP000242972">
    <property type="component" value="Unassembled WGS sequence"/>
</dbReference>
<dbReference type="EMBL" id="PXYW01000061">
    <property type="protein sequence ID" value="PSR31601.1"/>
    <property type="molecule type" value="Genomic_DNA"/>
</dbReference>
<accession>A0A2T2XAR5</accession>
<evidence type="ECO:0000313" key="2">
    <source>
        <dbReference type="Proteomes" id="UP000242972"/>
    </source>
</evidence>
<sequence length="101" mass="11469">MMTPSNSLGAFSIYGKGQGITITVTAGDHPSPIVLLNFASQPTPFDNDNTDYLLQSVSFTVPYDHCSPYQEQLFNKVLQLQHLYLRFQDFLPPLREFLKEN</sequence>